<evidence type="ECO:0000313" key="6">
    <source>
        <dbReference type="Proteomes" id="UP000241771"/>
    </source>
</evidence>
<dbReference type="InterPro" id="IPR000524">
    <property type="entry name" value="Tscrpt_reg_HTH_GntR"/>
</dbReference>
<feature type="domain" description="HTH gntR-type" evidence="4">
    <location>
        <begin position="16"/>
        <end position="83"/>
    </location>
</feature>
<evidence type="ECO:0000256" key="2">
    <source>
        <dbReference type="ARBA" id="ARBA00023125"/>
    </source>
</evidence>
<dbReference type="InterPro" id="IPR008920">
    <property type="entry name" value="TF_FadR/GntR_C"/>
</dbReference>
<evidence type="ECO:0000259" key="4">
    <source>
        <dbReference type="PROSITE" id="PS50949"/>
    </source>
</evidence>
<dbReference type="PANTHER" id="PTHR43537:SF24">
    <property type="entry name" value="GLUCONATE OPERON TRANSCRIPTIONAL REPRESSOR"/>
    <property type="match status" value="1"/>
</dbReference>
<evidence type="ECO:0000256" key="3">
    <source>
        <dbReference type="ARBA" id="ARBA00023163"/>
    </source>
</evidence>
<dbReference type="InterPro" id="IPR036390">
    <property type="entry name" value="WH_DNA-bd_sf"/>
</dbReference>
<dbReference type="Proteomes" id="UP000241771">
    <property type="component" value="Unassembled WGS sequence"/>
</dbReference>
<dbReference type="PROSITE" id="PS50949">
    <property type="entry name" value="HTH_GNTR"/>
    <property type="match status" value="1"/>
</dbReference>
<dbReference type="InterPro" id="IPR036388">
    <property type="entry name" value="WH-like_DNA-bd_sf"/>
</dbReference>
<keyword evidence="1" id="KW-0805">Transcription regulation</keyword>
<keyword evidence="6" id="KW-1185">Reference proteome</keyword>
<dbReference type="Gene3D" id="1.20.120.530">
    <property type="entry name" value="GntR ligand-binding domain-like"/>
    <property type="match status" value="1"/>
</dbReference>
<dbReference type="PRINTS" id="PR00035">
    <property type="entry name" value="HTHGNTR"/>
</dbReference>
<evidence type="ECO:0000313" key="5">
    <source>
        <dbReference type="EMBL" id="PSW20547.1"/>
    </source>
</evidence>
<dbReference type="SMART" id="SM00345">
    <property type="entry name" value="HTH_GNTR"/>
    <property type="match status" value="1"/>
</dbReference>
<dbReference type="PANTHER" id="PTHR43537">
    <property type="entry name" value="TRANSCRIPTIONAL REGULATOR, GNTR FAMILY"/>
    <property type="match status" value="1"/>
</dbReference>
<dbReference type="GO" id="GO:0003700">
    <property type="term" value="F:DNA-binding transcription factor activity"/>
    <property type="evidence" value="ECO:0007669"/>
    <property type="project" value="InterPro"/>
</dbReference>
<dbReference type="CDD" id="cd07377">
    <property type="entry name" value="WHTH_GntR"/>
    <property type="match status" value="1"/>
</dbReference>
<dbReference type="SMART" id="SM00895">
    <property type="entry name" value="FCD"/>
    <property type="match status" value="1"/>
</dbReference>
<accession>A0A2T3NW88</accession>
<comment type="caution">
    <text evidence="5">The sequence shown here is derived from an EMBL/GenBank/DDBJ whole genome shotgun (WGS) entry which is preliminary data.</text>
</comment>
<sequence>MIRQPSQITKIDNSRVPLREKVLATLRSAIMNFQLLPGDRLVERDLCDMLGVSRTSVREALRHLESEGLVDYLENKGPIVTRLTLETAKEIYELRASLESLIVQLYTINATDKQLQMLETTLHLLTRRLTQGNVANILDSVNDFYELLYEGCGNQTAAKLLRQQQARINLLRATSISQENRYMQSIEEMSAIVDAIMKRDCAAAHHACIEHVKRASEVALAAMAEKEGIAEIPTIFVSEQALA</sequence>
<protein>
    <submittedName>
        <fullName evidence="5">GntR family transcriptional regulator</fullName>
    </submittedName>
</protein>
<dbReference type="RefSeq" id="WP_036831928.1">
    <property type="nucleotide sequence ID" value="NZ_JGVO01001608.1"/>
</dbReference>
<dbReference type="Gene3D" id="1.10.10.10">
    <property type="entry name" value="Winged helix-like DNA-binding domain superfamily/Winged helix DNA-binding domain"/>
    <property type="match status" value="1"/>
</dbReference>
<organism evidence="5 6">
    <name type="scientific">Photobacterium sanctipauli</name>
    <dbReference type="NCBI Taxonomy" id="1342794"/>
    <lineage>
        <taxon>Bacteria</taxon>
        <taxon>Pseudomonadati</taxon>
        <taxon>Pseudomonadota</taxon>
        <taxon>Gammaproteobacteria</taxon>
        <taxon>Vibrionales</taxon>
        <taxon>Vibrionaceae</taxon>
        <taxon>Photobacterium</taxon>
    </lineage>
</organism>
<dbReference type="Pfam" id="PF07729">
    <property type="entry name" value="FCD"/>
    <property type="match status" value="1"/>
</dbReference>
<proteinExistence type="predicted"/>
<reference evidence="5 6" key="1">
    <citation type="submission" date="2018-01" db="EMBL/GenBank/DDBJ databases">
        <title>Whole genome sequencing of Histamine producing bacteria.</title>
        <authorList>
            <person name="Butler K."/>
        </authorList>
    </citation>
    <scope>NUCLEOTIDE SEQUENCE [LARGE SCALE GENOMIC DNA]</scope>
    <source>
        <strain evidence="5 6">DSM 100436</strain>
    </source>
</reference>
<dbReference type="AlphaFoldDB" id="A0A2T3NW88"/>
<dbReference type="InterPro" id="IPR011711">
    <property type="entry name" value="GntR_C"/>
</dbReference>
<dbReference type="SUPFAM" id="SSF46785">
    <property type="entry name" value="Winged helix' DNA-binding domain"/>
    <property type="match status" value="1"/>
</dbReference>
<dbReference type="Pfam" id="PF00392">
    <property type="entry name" value="GntR"/>
    <property type="match status" value="1"/>
</dbReference>
<dbReference type="GO" id="GO:0003677">
    <property type="term" value="F:DNA binding"/>
    <property type="evidence" value="ECO:0007669"/>
    <property type="project" value="UniProtKB-KW"/>
</dbReference>
<evidence type="ECO:0000256" key="1">
    <source>
        <dbReference type="ARBA" id="ARBA00023015"/>
    </source>
</evidence>
<gene>
    <name evidence="5" type="ORF">C9I98_06760</name>
</gene>
<dbReference type="EMBL" id="PYMA01000003">
    <property type="protein sequence ID" value="PSW20547.1"/>
    <property type="molecule type" value="Genomic_DNA"/>
</dbReference>
<keyword evidence="2" id="KW-0238">DNA-binding</keyword>
<dbReference type="OrthoDB" id="8066003at2"/>
<name>A0A2T3NW88_9GAMM</name>
<keyword evidence="3" id="KW-0804">Transcription</keyword>
<dbReference type="SUPFAM" id="SSF48008">
    <property type="entry name" value="GntR ligand-binding domain-like"/>
    <property type="match status" value="1"/>
</dbReference>